<feature type="region of interest" description="Disordered" evidence="7">
    <location>
        <begin position="859"/>
        <end position="886"/>
    </location>
</feature>
<keyword evidence="10" id="KW-1185">Reference proteome</keyword>
<evidence type="ECO:0000259" key="8">
    <source>
        <dbReference type="PROSITE" id="PS50067"/>
    </source>
</evidence>
<dbReference type="GO" id="GO:0008017">
    <property type="term" value="F:microtubule binding"/>
    <property type="evidence" value="ECO:0007669"/>
    <property type="project" value="InterPro"/>
</dbReference>
<evidence type="ECO:0000256" key="3">
    <source>
        <dbReference type="ARBA" id="ARBA00023175"/>
    </source>
</evidence>
<dbReference type="GO" id="GO:0007018">
    <property type="term" value="P:microtubule-based movement"/>
    <property type="evidence" value="ECO:0007669"/>
    <property type="project" value="InterPro"/>
</dbReference>
<feature type="compositionally biased region" description="Polar residues" evidence="7">
    <location>
        <begin position="169"/>
        <end position="179"/>
    </location>
</feature>
<dbReference type="PRINTS" id="PR00380">
    <property type="entry name" value="KINESINHEAVY"/>
</dbReference>
<dbReference type="Proteomes" id="UP001190700">
    <property type="component" value="Unassembled WGS sequence"/>
</dbReference>
<keyword evidence="5" id="KW-0493">Microtubule</keyword>
<name>A0AAE0BI33_9CHLO</name>
<keyword evidence="1 4" id="KW-0547">Nucleotide-binding</keyword>
<dbReference type="PANTHER" id="PTHR47972:SF28">
    <property type="entry name" value="KINESIN-LIKE PROTEIN KLP-3"/>
    <property type="match status" value="1"/>
</dbReference>
<dbReference type="PROSITE" id="PS00411">
    <property type="entry name" value="KINESIN_MOTOR_1"/>
    <property type="match status" value="1"/>
</dbReference>
<dbReference type="Pfam" id="PF00225">
    <property type="entry name" value="Kinesin"/>
    <property type="match status" value="1"/>
</dbReference>
<feature type="region of interest" description="Disordered" evidence="7">
    <location>
        <begin position="169"/>
        <end position="199"/>
    </location>
</feature>
<dbReference type="Gene3D" id="3.40.850.10">
    <property type="entry name" value="Kinesin motor domain"/>
    <property type="match status" value="1"/>
</dbReference>
<comment type="similarity">
    <text evidence="4 5">Belongs to the TRAFAC class myosin-kinesin ATPase superfamily. Kinesin family.</text>
</comment>
<dbReference type="InterPro" id="IPR027640">
    <property type="entry name" value="Kinesin-like_fam"/>
</dbReference>
<dbReference type="InterPro" id="IPR019821">
    <property type="entry name" value="Kinesin_motor_CS"/>
</dbReference>
<gene>
    <name evidence="9" type="ORF">CYMTET_53018</name>
</gene>
<dbReference type="GO" id="GO:0005524">
    <property type="term" value="F:ATP binding"/>
    <property type="evidence" value="ECO:0007669"/>
    <property type="project" value="UniProtKB-UniRule"/>
</dbReference>
<dbReference type="FunFam" id="3.40.850.10:FF:000113">
    <property type="entry name" value="Kinesin-like protein"/>
    <property type="match status" value="1"/>
</dbReference>
<dbReference type="GO" id="GO:0003777">
    <property type="term" value="F:microtubule motor activity"/>
    <property type="evidence" value="ECO:0007669"/>
    <property type="project" value="InterPro"/>
</dbReference>
<comment type="caution">
    <text evidence="9">The sequence shown here is derived from an EMBL/GenBank/DDBJ whole genome shotgun (WGS) entry which is preliminary data.</text>
</comment>
<dbReference type="InterPro" id="IPR001752">
    <property type="entry name" value="Kinesin_motor_dom"/>
</dbReference>
<evidence type="ECO:0000256" key="5">
    <source>
        <dbReference type="RuleBase" id="RU000394"/>
    </source>
</evidence>
<dbReference type="EMBL" id="LGRX02034797">
    <property type="protein sequence ID" value="KAK3236867.1"/>
    <property type="molecule type" value="Genomic_DNA"/>
</dbReference>
<evidence type="ECO:0000313" key="10">
    <source>
        <dbReference type="Proteomes" id="UP001190700"/>
    </source>
</evidence>
<feature type="binding site" evidence="4">
    <location>
        <begin position="615"/>
        <end position="622"/>
    </location>
    <ligand>
        <name>ATP</name>
        <dbReference type="ChEBI" id="CHEBI:30616"/>
    </ligand>
</feature>
<dbReference type="GO" id="GO:0005874">
    <property type="term" value="C:microtubule"/>
    <property type="evidence" value="ECO:0007669"/>
    <property type="project" value="UniProtKB-KW"/>
</dbReference>
<evidence type="ECO:0000256" key="7">
    <source>
        <dbReference type="SAM" id="MobiDB-lite"/>
    </source>
</evidence>
<dbReference type="InterPro" id="IPR036961">
    <property type="entry name" value="Kinesin_motor_dom_sf"/>
</dbReference>
<keyword evidence="6" id="KW-0175">Coiled coil</keyword>
<dbReference type="SUPFAM" id="SSF52540">
    <property type="entry name" value="P-loop containing nucleoside triphosphate hydrolases"/>
    <property type="match status" value="1"/>
</dbReference>
<feature type="domain" description="Kinesin motor" evidence="8">
    <location>
        <begin position="530"/>
        <end position="856"/>
    </location>
</feature>
<evidence type="ECO:0000256" key="4">
    <source>
        <dbReference type="PROSITE-ProRule" id="PRU00283"/>
    </source>
</evidence>
<reference evidence="9 10" key="1">
    <citation type="journal article" date="2015" name="Genome Biol. Evol.">
        <title>Comparative Genomics of a Bacterivorous Green Alga Reveals Evolutionary Causalities and Consequences of Phago-Mixotrophic Mode of Nutrition.</title>
        <authorList>
            <person name="Burns J.A."/>
            <person name="Paasch A."/>
            <person name="Narechania A."/>
            <person name="Kim E."/>
        </authorList>
    </citation>
    <scope>NUCLEOTIDE SEQUENCE [LARGE SCALE GENOMIC DNA]</scope>
    <source>
        <strain evidence="9 10">PLY_AMNH</strain>
    </source>
</reference>
<keyword evidence="3 4" id="KW-0505">Motor protein</keyword>
<feature type="compositionally biased region" description="Polar residues" evidence="7">
    <location>
        <begin position="861"/>
        <end position="877"/>
    </location>
</feature>
<evidence type="ECO:0000256" key="1">
    <source>
        <dbReference type="ARBA" id="ARBA00022741"/>
    </source>
</evidence>
<evidence type="ECO:0000256" key="6">
    <source>
        <dbReference type="SAM" id="Coils"/>
    </source>
</evidence>
<dbReference type="PROSITE" id="PS50067">
    <property type="entry name" value="KINESIN_MOTOR_2"/>
    <property type="match status" value="1"/>
</dbReference>
<dbReference type="InterPro" id="IPR027417">
    <property type="entry name" value="P-loop_NTPase"/>
</dbReference>
<protein>
    <recommendedName>
        <fullName evidence="5">Kinesin-like protein</fullName>
    </recommendedName>
</protein>
<organism evidence="9 10">
    <name type="scientific">Cymbomonas tetramitiformis</name>
    <dbReference type="NCBI Taxonomy" id="36881"/>
    <lineage>
        <taxon>Eukaryota</taxon>
        <taxon>Viridiplantae</taxon>
        <taxon>Chlorophyta</taxon>
        <taxon>Pyramimonadophyceae</taxon>
        <taxon>Pyramimonadales</taxon>
        <taxon>Pyramimonadaceae</taxon>
        <taxon>Cymbomonas</taxon>
    </lineage>
</organism>
<evidence type="ECO:0000313" key="9">
    <source>
        <dbReference type="EMBL" id="KAK3236867.1"/>
    </source>
</evidence>
<dbReference type="SMART" id="SM00129">
    <property type="entry name" value="KISc"/>
    <property type="match status" value="1"/>
</dbReference>
<accession>A0AAE0BI33</accession>
<feature type="coiled-coil region" evidence="6">
    <location>
        <begin position="235"/>
        <end position="430"/>
    </location>
</feature>
<sequence>MDDNNASIKYPTIDPRQPIVIEAIEHKIESFTGKDVRVYLWVDINGLKIVDASKRTVQWSARLNTIVQWAVRDDYFWCRMIYKRGEQRERGFLTGYSKAVTLKASMETFVNLHLKDKEAAASLMAAFEDPQQGAIVEDSFLSRAEPFESGLFREPALAVRYASRVKQGSGRSSSLTVGQAASPAQGALEDELPENAPPPWVLTDEEAAIMAAAGGDSSPATPKSLAASLADGKELIKLRATKEQLETELEVAKMNTDVYRQEMDRLHDELDALQNGTEGDASESRSSSRELSALKSENMELQQKVAELQKSGGGGGGGGGGEDLEEAEMWQAEKEVLMSMMEEKEVQVEQLEKEVEELKLKSTAAVANGEAAAAATAAVEANSKNKEEVTQIREEKDKMEEQLVTARGSLLQQNNKISELQTTLAKMTHQAQHDKTLGEQSRQQAQKLKAGMQMIVSEIANMKASQAQMRQDAELIQSALPYAASSIFQEVKFFMATMNMAPLEEMAKLYRSEVVERKRLHNEIVDIKGNIRVFCRVRPLMSSESGGDEDGEAIRFPLGDESIAVRCGVAMMDMKQFTFDRTFKPEEDQPAVFSECSSLITSVLDGYNVTIFAYGQTGSGKTHTMSGSASNPGVNLRALGKLFQIAQKRSGDYDTSISASILEIYNEGVYDLLNSSGHDKSSAMEVRHASGEGTQVLGLTISEVTNVAEVDKLVALGNSNRSTYATNMNEHSSRSHSMLSVYVTSTNRQTGEVSKGKLHLVDLAGSERLSRTGADGDRLKEAQAINKSLSSLGDVISALAVRSQHIPYRNSKLTQVLQDSLGGSAKVLMFVNCSPTIQSSSETLCSLNFAARVRGVELGQAQKNTSGNSTPNKSTPSKGAKKTPSR</sequence>
<dbReference type="PANTHER" id="PTHR47972">
    <property type="entry name" value="KINESIN-LIKE PROTEIN KLP-3"/>
    <property type="match status" value="1"/>
</dbReference>
<dbReference type="AlphaFoldDB" id="A0AAE0BI33"/>
<evidence type="ECO:0000256" key="2">
    <source>
        <dbReference type="ARBA" id="ARBA00022840"/>
    </source>
</evidence>
<proteinExistence type="inferred from homology"/>
<keyword evidence="2 4" id="KW-0067">ATP-binding</keyword>